<dbReference type="PANTHER" id="PTHR43775">
    <property type="entry name" value="FATTY ACID SYNTHASE"/>
    <property type="match status" value="1"/>
</dbReference>
<evidence type="ECO:0000259" key="3">
    <source>
        <dbReference type="SMART" id="SM00827"/>
    </source>
</evidence>
<evidence type="ECO:0000313" key="4">
    <source>
        <dbReference type="EMBL" id="MDL2082293.1"/>
    </source>
</evidence>
<dbReference type="InterPro" id="IPR001227">
    <property type="entry name" value="Ac_transferase_dom_sf"/>
</dbReference>
<keyword evidence="1" id="KW-0596">Phosphopantetheine</keyword>
<dbReference type="InterPro" id="IPR014043">
    <property type="entry name" value="Acyl_transferase_dom"/>
</dbReference>
<dbReference type="EMBL" id="JASJUS010000148">
    <property type="protein sequence ID" value="MDL2082293.1"/>
    <property type="molecule type" value="Genomic_DNA"/>
</dbReference>
<dbReference type="Pfam" id="PF00698">
    <property type="entry name" value="Acyl_transf_1"/>
    <property type="match status" value="1"/>
</dbReference>
<dbReference type="RefSeq" id="WP_285437347.1">
    <property type="nucleotide sequence ID" value="NZ_JASJUS010000148.1"/>
</dbReference>
<feature type="non-terminal residue" evidence="4">
    <location>
        <position position="161"/>
    </location>
</feature>
<evidence type="ECO:0000256" key="2">
    <source>
        <dbReference type="ARBA" id="ARBA00022553"/>
    </source>
</evidence>
<proteinExistence type="predicted"/>
<name>A0ABT7JBN5_9ACTN</name>
<dbReference type="Gene3D" id="3.40.366.10">
    <property type="entry name" value="Malonyl-Coenzyme A Acyl Carrier Protein, domain 2"/>
    <property type="match status" value="1"/>
</dbReference>
<evidence type="ECO:0000313" key="5">
    <source>
        <dbReference type="Proteomes" id="UP001241926"/>
    </source>
</evidence>
<comment type="caution">
    <text evidence="4">The sequence shown here is derived from an EMBL/GenBank/DDBJ whole genome shotgun (WGS) entry which is preliminary data.</text>
</comment>
<feature type="domain" description="Malonyl-CoA:ACP transacylase (MAT)" evidence="3">
    <location>
        <begin position="1"/>
        <end position="146"/>
    </location>
</feature>
<keyword evidence="4" id="KW-0808">Transferase</keyword>
<protein>
    <submittedName>
        <fullName evidence="4">Acyltransferase domain-containing protein</fullName>
    </submittedName>
</protein>
<dbReference type="SUPFAM" id="SSF52151">
    <property type="entry name" value="FabD/lysophospholipase-like"/>
    <property type="match status" value="1"/>
</dbReference>
<gene>
    <name evidence="4" type="ORF">QNN03_38430</name>
</gene>
<keyword evidence="4" id="KW-0012">Acyltransferase</keyword>
<dbReference type="Gene3D" id="3.30.70.250">
    <property type="entry name" value="Malonyl-CoA ACP transacylase, ACP-binding"/>
    <property type="match status" value="1"/>
</dbReference>
<keyword evidence="2" id="KW-0597">Phosphoprotein</keyword>
<keyword evidence="5" id="KW-1185">Reference proteome</keyword>
<dbReference type="GO" id="GO:0016746">
    <property type="term" value="F:acyltransferase activity"/>
    <property type="evidence" value="ECO:0007669"/>
    <property type="project" value="UniProtKB-KW"/>
</dbReference>
<organism evidence="4 5">
    <name type="scientific">Streptomyces fuscus</name>
    <dbReference type="NCBI Taxonomy" id="3048495"/>
    <lineage>
        <taxon>Bacteria</taxon>
        <taxon>Bacillati</taxon>
        <taxon>Actinomycetota</taxon>
        <taxon>Actinomycetes</taxon>
        <taxon>Kitasatosporales</taxon>
        <taxon>Streptomycetaceae</taxon>
        <taxon>Streptomyces</taxon>
    </lineage>
</organism>
<dbReference type="SMART" id="SM00827">
    <property type="entry name" value="PKS_AT"/>
    <property type="match status" value="1"/>
</dbReference>
<evidence type="ECO:0000256" key="1">
    <source>
        <dbReference type="ARBA" id="ARBA00022450"/>
    </source>
</evidence>
<reference evidence="4 5" key="1">
    <citation type="submission" date="2023-05" db="EMBL/GenBank/DDBJ databases">
        <title>Streptomyces fuscus sp. nov., a brown-black pigment producing actinomyces isolated from dry sand of Sea duck farm.</title>
        <authorList>
            <person name="Xie J."/>
            <person name="Shen N."/>
        </authorList>
    </citation>
    <scope>NUCLEOTIDE SEQUENCE [LARGE SCALE GENOMIC DNA]</scope>
    <source>
        <strain evidence="4 5">GXMU-J15</strain>
    </source>
</reference>
<dbReference type="InterPro" id="IPR050091">
    <property type="entry name" value="PKS_NRPS_Biosynth_Enz"/>
</dbReference>
<dbReference type="PANTHER" id="PTHR43775:SF37">
    <property type="entry name" value="SI:DKEY-61P9.11"/>
    <property type="match status" value="1"/>
</dbReference>
<dbReference type="InterPro" id="IPR016035">
    <property type="entry name" value="Acyl_Trfase/lysoPLipase"/>
</dbReference>
<accession>A0ABT7JBN5</accession>
<dbReference type="Proteomes" id="UP001241926">
    <property type="component" value="Unassembled WGS sequence"/>
</dbReference>
<sequence length="161" mass="17296">MAVYNGPDATVVAGDPQALDEIAAAAEAADVRARRVPVDYASHSTQVEAIEARLLEVLAPVSPQESRLPLISTVTGEVLDTSTMDAAYWYEGLRRPVRFTEAVQQALSYGRFVEVSAHPVLTMGVQAIAEAAEQPAAVVGTLRRDEDESTRFIASAAELWV</sequence>